<dbReference type="EMBL" id="MWQY01000003">
    <property type="protein sequence ID" value="ORC37326.1"/>
    <property type="molecule type" value="Genomic_DNA"/>
</dbReference>
<accession>A0A1Y1S2M7</accession>
<dbReference type="Proteomes" id="UP000192343">
    <property type="component" value="Unassembled WGS sequence"/>
</dbReference>
<proteinExistence type="predicted"/>
<dbReference type="STRING" id="1963862.B4O97_03800"/>
<gene>
    <name evidence="1" type="ORF">B4O97_03800</name>
</gene>
<dbReference type="AlphaFoldDB" id="A0A1Y1S2M7"/>
<evidence type="ECO:0000313" key="2">
    <source>
        <dbReference type="Proteomes" id="UP000192343"/>
    </source>
</evidence>
<dbReference type="PROSITE" id="PS51257">
    <property type="entry name" value="PROKAR_LIPOPROTEIN"/>
    <property type="match status" value="1"/>
</dbReference>
<comment type="caution">
    <text evidence="1">The sequence shown here is derived from an EMBL/GenBank/DDBJ whole genome shotgun (WGS) entry which is preliminary data.</text>
</comment>
<dbReference type="RefSeq" id="WP_083048491.1">
    <property type="nucleotide sequence ID" value="NZ_MWQY01000003.1"/>
</dbReference>
<dbReference type="OrthoDB" id="9827812at2"/>
<evidence type="ECO:0000313" key="1">
    <source>
        <dbReference type="EMBL" id="ORC37326.1"/>
    </source>
</evidence>
<name>A0A1Y1S2M7_9SPIO</name>
<reference evidence="1 2" key="1">
    <citation type="submission" date="2017-03" db="EMBL/GenBank/DDBJ databases">
        <title>Draft Genome sequence of Marispirochaeta sp. strain JC444.</title>
        <authorList>
            <person name="Shivani Y."/>
            <person name="Subhash Y."/>
            <person name="Sasikala C."/>
            <person name="Ramana C."/>
        </authorList>
    </citation>
    <scope>NUCLEOTIDE SEQUENCE [LARGE SCALE GENOMIC DNA]</scope>
    <source>
        <strain evidence="1 2">JC444</strain>
    </source>
</reference>
<sequence>MMRSIRKCRKIIPLFLLILMIFTSCTDGGAGIFYSIEIEEEIKNRSLPDYLTAFSYATTSSDSMYYLAGGGLYRWDSLTPSQEWSDLSLPSGWKYTWQVASNGTDTLYVILENSDGDRSALYSWDGTDWQKPIVVWVGRPYRLWFAENELYVATQETANETDKIYNYRLYHADDASNLSSGFSQVTVGGSPFVSSNKPIRDLDAIPAGDFFFITSAKVYSGTDVTFNESVWPNRYLRKLHYSPLLSSLFLSAGSQSINGSGYVYKWNGVDDWDFVDSVGDDPNDFEDVTFGGSDYLLIGTENGYYESSDGNSFTGESATIESASKYEITDLSSAVVQGLFDGPGNIFFAMTSGNGLWRNTAGTWSRE</sequence>
<organism evidence="1 2">
    <name type="scientific">Marispirochaeta aestuarii</name>
    <dbReference type="NCBI Taxonomy" id="1963862"/>
    <lineage>
        <taxon>Bacteria</taxon>
        <taxon>Pseudomonadati</taxon>
        <taxon>Spirochaetota</taxon>
        <taxon>Spirochaetia</taxon>
        <taxon>Spirochaetales</taxon>
        <taxon>Spirochaetaceae</taxon>
        <taxon>Marispirochaeta</taxon>
    </lineage>
</organism>
<keyword evidence="2" id="KW-1185">Reference proteome</keyword>
<protein>
    <submittedName>
        <fullName evidence="1">Uncharacterized protein</fullName>
    </submittedName>
</protein>